<sequence length="214" mass="24271">MVQSGDWSIPNVHLPGKDDLTQHVRVKHIEAANGKPPLLQLCEFCGQAVKHYKSHKIFCSGVKKFKCDFCVQSFHRISELKRHTWTHTGELPYRCKICGKGCRHPSNMKKHIRTVHKADMRVQINREHASPRFCKNRRNPAKYPGQILQQPLPSNHSMMQSIPVAATEPVIQTDSSVSPVSMAYLSMTTTADHSTNDFASYESQNTSPEINRPL</sequence>
<keyword evidence="5" id="KW-0677">Repeat</keyword>
<keyword evidence="9" id="KW-0238">DNA-binding</keyword>
<comment type="subcellular location">
    <subcellularLocation>
        <location evidence="2">Nucleus</location>
    </subcellularLocation>
</comment>
<dbReference type="FunFam" id="3.30.160.60:FF:000100">
    <property type="entry name" value="Zinc finger 45-like"/>
    <property type="match status" value="2"/>
</dbReference>
<keyword evidence="7" id="KW-0862">Zinc</keyword>
<dbReference type="GO" id="GO:0005634">
    <property type="term" value="C:nucleus"/>
    <property type="evidence" value="ECO:0007669"/>
    <property type="project" value="UniProtKB-SubCell"/>
</dbReference>
<proteinExistence type="inferred from homology"/>
<name>A0AAD1S8H6_PELCU</name>
<dbReference type="EMBL" id="OW240916">
    <property type="protein sequence ID" value="CAH2293570.1"/>
    <property type="molecule type" value="Genomic_DNA"/>
</dbReference>
<evidence type="ECO:0000256" key="2">
    <source>
        <dbReference type="ARBA" id="ARBA00004123"/>
    </source>
</evidence>
<keyword evidence="8" id="KW-0805">Transcription regulation</keyword>
<keyword evidence="6 12" id="KW-0863">Zinc-finger</keyword>
<evidence type="ECO:0000259" key="13">
    <source>
        <dbReference type="PROSITE" id="PS50157"/>
    </source>
</evidence>
<keyword evidence="10" id="KW-0804">Transcription</keyword>
<accession>A0AAD1S8H6</accession>
<dbReference type="Gene3D" id="3.30.160.60">
    <property type="entry name" value="Classic Zinc Finger"/>
    <property type="match status" value="2"/>
</dbReference>
<evidence type="ECO:0000256" key="9">
    <source>
        <dbReference type="ARBA" id="ARBA00023125"/>
    </source>
</evidence>
<comment type="function">
    <text evidence="1">May be involved in transcriptional regulation.</text>
</comment>
<dbReference type="PROSITE" id="PS50157">
    <property type="entry name" value="ZINC_FINGER_C2H2_2"/>
    <property type="match status" value="2"/>
</dbReference>
<evidence type="ECO:0000256" key="6">
    <source>
        <dbReference type="ARBA" id="ARBA00022771"/>
    </source>
</evidence>
<evidence type="ECO:0000256" key="10">
    <source>
        <dbReference type="ARBA" id="ARBA00023163"/>
    </source>
</evidence>
<evidence type="ECO:0000256" key="11">
    <source>
        <dbReference type="ARBA" id="ARBA00023242"/>
    </source>
</evidence>
<reference evidence="14" key="1">
    <citation type="submission" date="2022-03" db="EMBL/GenBank/DDBJ databases">
        <authorList>
            <person name="Alioto T."/>
            <person name="Alioto T."/>
            <person name="Gomez Garrido J."/>
        </authorList>
    </citation>
    <scope>NUCLEOTIDE SEQUENCE</scope>
</reference>
<protein>
    <submittedName>
        <fullName evidence="14">Fez family zinc finger 2-like</fullName>
    </submittedName>
</protein>
<dbReference type="InterPro" id="IPR013087">
    <property type="entry name" value="Znf_C2H2_type"/>
</dbReference>
<evidence type="ECO:0000256" key="12">
    <source>
        <dbReference type="PROSITE-ProRule" id="PRU00042"/>
    </source>
</evidence>
<evidence type="ECO:0000313" key="15">
    <source>
        <dbReference type="Proteomes" id="UP001295444"/>
    </source>
</evidence>
<dbReference type="InterPro" id="IPR036236">
    <property type="entry name" value="Znf_C2H2_sf"/>
</dbReference>
<organism evidence="14 15">
    <name type="scientific">Pelobates cultripes</name>
    <name type="common">Western spadefoot toad</name>
    <dbReference type="NCBI Taxonomy" id="61616"/>
    <lineage>
        <taxon>Eukaryota</taxon>
        <taxon>Metazoa</taxon>
        <taxon>Chordata</taxon>
        <taxon>Craniata</taxon>
        <taxon>Vertebrata</taxon>
        <taxon>Euteleostomi</taxon>
        <taxon>Amphibia</taxon>
        <taxon>Batrachia</taxon>
        <taxon>Anura</taxon>
        <taxon>Pelobatoidea</taxon>
        <taxon>Pelobatidae</taxon>
        <taxon>Pelobates</taxon>
    </lineage>
</organism>
<dbReference type="GO" id="GO:0003677">
    <property type="term" value="F:DNA binding"/>
    <property type="evidence" value="ECO:0007669"/>
    <property type="project" value="UniProtKB-KW"/>
</dbReference>
<feature type="domain" description="C2H2-type" evidence="13">
    <location>
        <begin position="93"/>
        <end position="121"/>
    </location>
</feature>
<dbReference type="AlphaFoldDB" id="A0AAD1S8H6"/>
<dbReference type="Pfam" id="PF00096">
    <property type="entry name" value="zf-C2H2"/>
    <property type="match status" value="1"/>
</dbReference>
<dbReference type="SMART" id="SM00355">
    <property type="entry name" value="ZnF_C2H2"/>
    <property type="match status" value="2"/>
</dbReference>
<dbReference type="GO" id="GO:0000981">
    <property type="term" value="F:DNA-binding transcription factor activity, RNA polymerase II-specific"/>
    <property type="evidence" value="ECO:0007669"/>
    <property type="project" value="TreeGrafter"/>
</dbReference>
<keyword evidence="15" id="KW-1185">Reference proteome</keyword>
<dbReference type="PANTHER" id="PTHR24394">
    <property type="entry name" value="ZINC FINGER PROTEIN"/>
    <property type="match status" value="1"/>
</dbReference>
<keyword evidence="11" id="KW-0539">Nucleus</keyword>
<dbReference type="PROSITE" id="PS00028">
    <property type="entry name" value="ZINC_FINGER_C2H2_1"/>
    <property type="match status" value="2"/>
</dbReference>
<feature type="domain" description="C2H2-type" evidence="13">
    <location>
        <begin position="65"/>
        <end position="92"/>
    </location>
</feature>
<evidence type="ECO:0000256" key="5">
    <source>
        <dbReference type="ARBA" id="ARBA00022737"/>
    </source>
</evidence>
<evidence type="ECO:0000256" key="8">
    <source>
        <dbReference type="ARBA" id="ARBA00023015"/>
    </source>
</evidence>
<gene>
    <name evidence="14" type="ORF">PECUL_23A025173</name>
</gene>
<keyword evidence="4" id="KW-0479">Metal-binding</keyword>
<dbReference type="PANTHER" id="PTHR24394:SF48">
    <property type="entry name" value="ZINC FINGER PROTEIN 771"/>
    <property type="match status" value="1"/>
</dbReference>
<dbReference type="Proteomes" id="UP001295444">
    <property type="component" value="Chromosome 05"/>
</dbReference>
<evidence type="ECO:0000256" key="7">
    <source>
        <dbReference type="ARBA" id="ARBA00022833"/>
    </source>
</evidence>
<dbReference type="SUPFAM" id="SSF57667">
    <property type="entry name" value="beta-beta-alpha zinc fingers"/>
    <property type="match status" value="1"/>
</dbReference>
<evidence type="ECO:0000256" key="4">
    <source>
        <dbReference type="ARBA" id="ARBA00022723"/>
    </source>
</evidence>
<dbReference type="GO" id="GO:0008270">
    <property type="term" value="F:zinc ion binding"/>
    <property type="evidence" value="ECO:0007669"/>
    <property type="project" value="UniProtKB-KW"/>
</dbReference>
<comment type="similarity">
    <text evidence="3">Belongs to the krueppel C2H2-type zinc-finger protein family.</text>
</comment>
<evidence type="ECO:0000256" key="3">
    <source>
        <dbReference type="ARBA" id="ARBA00006991"/>
    </source>
</evidence>
<evidence type="ECO:0000256" key="1">
    <source>
        <dbReference type="ARBA" id="ARBA00003767"/>
    </source>
</evidence>
<evidence type="ECO:0000313" key="14">
    <source>
        <dbReference type="EMBL" id="CAH2293570.1"/>
    </source>
</evidence>